<evidence type="ECO:0000256" key="1">
    <source>
        <dbReference type="SAM" id="MobiDB-lite"/>
    </source>
</evidence>
<dbReference type="EMBL" id="CP122962">
    <property type="protein sequence ID" value="WGM58352.1"/>
    <property type="molecule type" value="Genomic_DNA"/>
</dbReference>
<reference evidence="2" key="2">
    <citation type="submission" date="2023-04" db="EMBL/GenBank/DDBJ databases">
        <title>Complete genome sequence of Agrobacterium salinitolerans CFBP5506.</title>
        <authorList>
            <person name="Yen H.-C."/>
            <person name="Yan X.-H."/>
            <person name="Lai E.-M."/>
            <person name="Kuo C.-H."/>
        </authorList>
    </citation>
    <scope>NUCLEOTIDE SEQUENCE</scope>
    <source>
        <strain evidence="2">CFBP5506</strain>
    </source>
</reference>
<evidence type="ECO:0000313" key="3">
    <source>
        <dbReference type="Proteomes" id="UP000305410"/>
    </source>
</evidence>
<feature type="compositionally biased region" description="Pro residues" evidence="1">
    <location>
        <begin position="81"/>
        <end position="95"/>
    </location>
</feature>
<sequence length="313" mass="34685">MITREELYELVWSKSVSAAAKQFDVSYTLMARVCRRMDVPRPPLGYPSLVKVGRAPPRPPLPAWRFGTPQVWAKRNAAKQPRPPRVHPPSSPAPHAPKAREGVHPLATEAAKQLETAAARVGSRYLSPRKKLMADIATTKECMGKCLRFANALFNRLESDGHAVVVAPRFETLIRVPIGNKEHHGAAALGDKLPWSPLRPTVACIFGVPIGLAVIETSEKVPMIYVGSGRFIPKKEYRAADHVGPTWERINDEPTGRLKLVAYSPFHNIPWRTQWIEGPGAPLDRRLDDMVGDLVHAAIDLAEKLEATGQFFD</sequence>
<reference evidence="2" key="1">
    <citation type="submission" date="2019-04" db="EMBL/GenBank/DDBJ databases">
        <authorList>
            <person name="Chiang H.-Y."/>
            <person name="Huang Y.-Y."/>
            <person name="Chou L."/>
            <person name="Lai E.-M."/>
            <person name="Kuo C.-H."/>
        </authorList>
    </citation>
    <scope>NUCLEOTIDE SEQUENCE</scope>
    <source>
        <strain evidence="2">CFBP5506</strain>
    </source>
</reference>
<dbReference type="Proteomes" id="UP000305410">
    <property type="component" value="Chromosome Circular"/>
</dbReference>
<dbReference type="AlphaFoldDB" id="A0AAF0GXY9"/>
<proteinExistence type="predicted"/>
<organism evidence="2 3">
    <name type="scientific">Agrobacterium tumefaciens</name>
    <dbReference type="NCBI Taxonomy" id="358"/>
    <lineage>
        <taxon>Bacteria</taxon>
        <taxon>Pseudomonadati</taxon>
        <taxon>Pseudomonadota</taxon>
        <taxon>Alphaproteobacteria</taxon>
        <taxon>Hyphomicrobiales</taxon>
        <taxon>Rhizobiaceae</taxon>
        <taxon>Rhizobium/Agrobacterium group</taxon>
        <taxon>Agrobacterium</taxon>
        <taxon>Agrobacterium tumefaciens complex</taxon>
    </lineage>
</organism>
<accession>A0AAF0GXY9</accession>
<gene>
    <name evidence="2" type="ORF">CFBP5506_08345</name>
</gene>
<dbReference type="RefSeq" id="WP_080790267.1">
    <property type="nucleotide sequence ID" value="NZ_CP122962.1"/>
</dbReference>
<protein>
    <submittedName>
        <fullName evidence="2">Uncharacterized protein</fullName>
    </submittedName>
</protein>
<feature type="region of interest" description="Disordered" evidence="1">
    <location>
        <begin position="74"/>
        <end position="101"/>
    </location>
</feature>
<evidence type="ECO:0000313" key="2">
    <source>
        <dbReference type="EMBL" id="WGM58352.1"/>
    </source>
</evidence>
<name>A0AAF0GXY9_AGRTU</name>